<keyword evidence="3" id="KW-0378">Hydrolase</keyword>
<evidence type="ECO:0000256" key="1">
    <source>
        <dbReference type="SAM" id="MobiDB-lite"/>
    </source>
</evidence>
<dbReference type="Proteomes" id="UP000304941">
    <property type="component" value="Unassembled WGS sequence"/>
</dbReference>
<dbReference type="Pfam" id="PF13472">
    <property type="entry name" value="Lipase_GDSL_2"/>
    <property type="match status" value="1"/>
</dbReference>
<protein>
    <submittedName>
        <fullName evidence="3">SGNH/GDSL hydrolase family protein</fullName>
    </submittedName>
</protein>
<dbReference type="InterPro" id="IPR013830">
    <property type="entry name" value="SGNH_hydro"/>
</dbReference>
<feature type="region of interest" description="Disordered" evidence="1">
    <location>
        <begin position="148"/>
        <end position="175"/>
    </location>
</feature>
<gene>
    <name evidence="3" type="ORF">FEM54_03390</name>
</gene>
<accession>A0ABY2UAU2</accession>
<sequence>MAFNTGNPLEPNGSTDPRDLKDNAAIIDKLVNSSDLTWFGRLGKTLKTWAGMTAEHNAAQVQRSAEFQQFLQSSGYEVPVPYAPGISITRTTQTVVYNGELYRPKEASLPFVTTTFPADSAKWIANGDDSLRQMLASRSGSASVGFQQRGVNASFRDQQSKDRETLSLPDYGGAPNTDNTTAVAAALVECRASKDRRVLVPAGQNNTGIVSNPTGVTFHGGDLVETPNPADSSTFDILSSYADRLSYQLGNEYLYALHNEISSHNAVKIMMVGDSTVVGVNSVAPYTPAGVLSDQGLDRGLVGILINNLAVSGSASPQWDTSQIIADTSTHCLIVGYGTNDPAAGDEEAFFNNMSAKLAAIRAARNVQSLTIILKGANSTNDWVNGRSQLWCERIAPVYRKLARMYQCYFFDTYAFLRDSKNAAHLWMDTLPYGSPPVDTHIHPNNFGNMWIWGELARNIFPDNLSQRMANNYRNIAASHTMLTALAPPENMPYGRAIYRTASTDWPSDGMVVSEKHADGIVTQEVTPFNRSITKVHRRNSLTSAPGAWTLFTGAGYNLTLQNGWSNFDAPNWMVAQLIIEESGFISARGLLRPGTLVANTVLFSVFSAVPNGAPILGEVFQLSCNTGSIRVVVGIGGNVSIKEVSGTPTEVSLSGMRWMPT</sequence>
<dbReference type="SUPFAM" id="SSF52266">
    <property type="entry name" value="SGNH hydrolase"/>
    <property type="match status" value="1"/>
</dbReference>
<dbReference type="InterPro" id="IPR036514">
    <property type="entry name" value="SGNH_hydro_sf"/>
</dbReference>
<feature type="compositionally biased region" description="Polar residues" evidence="1">
    <location>
        <begin position="148"/>
        <end position="157"/>
    </location>
</feature>
<name>A0ABY2UAU2_9PSED</name>
<dbReference type="CDD" id="cd00229">
    <property type="entry name" value="SGNH_hydrolase"/>
    <property type="match status" value="1"/>
</dbReference>
<keyword evidence="4" id="KW-1185">Reference proteome</keyword>
<reference evidence="3 4" key="1">
    <citation type="submission" date="2019-05" db="EMBL/GenBank/DDBJ databases">
        <title>Pseudomonas edaphica sp. nov., isolated from rhizospheric soil of Cistus ladanifer L. in Spain.</title>
        <authorList>
            <person name="Peix A."/>
        </authorList>
    </citation>
    <scope>NUCLEOTIDE SEQUENCE [LARGE SCALE GENOMIC DNA]</scope>
    <source>
        <strain evidence="3 4">RD25</strain>
    </source>
</reference>
<feature type="compositionally biased region" description="Polar residues" evidence="1">
    <location>
        <begin position="1"/>
        <end position="15"/>
    </location>
</feature>
<dbReference type="Gene3D" id="3.40.50.1110">
    <property type="entry name" value="SGNH hydrolase"/>
    <property type="match status" value="1"/>
</dbReference>
<dbReference type="RefSeq" id="WP_138449521.1">
    <property type="nucleotide sequence ID" value="NZ_VBVZ01000028.1"/>
</dbReference>
<evidence type="ECO:0000259" key="2">
    <source>
        <dbReference type="Pfam" id="PF13472"/>
    </source>
</evidence>
<feature type="region of interest" description="Disordered" evidence="1">
    <location>
        <begin position="1"/>
        <end position="20"/>
    </location>
</feature>
<comment type="caution">
    <text evidence="3">The sequence shown here is derived from an EMBL/GenBank/DDBJ whole genome shotgun (WGS) entry which is preliminary data.</text>
</comment>
<organism evidence="3 4">
    <name type="scientific">Pseudomonas edaphica</name>
    <dbReference type="NCBI Taxonomy" id="2006980"/>
    <lineage>
        <taxon>Bacteria</taxon>
        <taxon>Pseudomonadati</taxon>
        <taxon>Pseudomonadota</taxon>
        <taxon>Gammaproteobacteria</taxon>
        <taxon>Pseudomonadales</taxon>
        <taxon>Pseudomonadaceae</taxon>
        <taxon>Pseudomonas</taxon>
    </lineage>
</organism>
<feature type="domain" description="SGNH hydrolase-type esterase" evidence="2">
    <location>
        <begin position="272"/>
        <end position="449"/>
    </location>
</feature>
<dbReference type="GO" id="GO:0016787">
    <property type="term" value="F:hydrolase activity"/>
    <property type="evidence" value="ECO:0007669"/>
    <property type="project" value="UniProtKB-KW"/>
</dbReference>
<dbReference type="EMBL" id="VBVZ01000028">
    <property type="protein sequence ID" value="TLG93559.1"/>
    <property type="molecule type" value="Genomic_DNA"/>
</dbReference>
<evidence type="ECO:0000313" key="4">
    <source>
        <dbReference type="Proteomes" id="UP000304941"/>
    </source>
</evidence>
<proteinExistence type="predicted"/>
<evidence type="ECO:0000313" key="3">
    <source>
        <dbReference type="EMBL" id="TLG93559.1"/>
    </source>
</evidence>